<protein>
    <recommendedName>
        <fullName evidence="8">CASP-like protein</fullName>
    </recommendedName>
</protein>
<dbReference type="eggNOG" id="ENOG502S98H">
    <property type="taxonomic scope" value="Eukaryota"/>
</dbReference>
<evidence type="ECO:0000256" key="7">
    <source>
        <dbReference type="ARBA" id="ARBA00023136"/>
    </source>
</evidence>
<feature type="transmembrane region" description="Helical" evidence="8">
    <location>
        <begin position="99"/>
        <end position="120"/>
    </location>
</feature>
<gene>
    <name evidence="10" type="ORF">L484_009956</name>
</gene>
<dbReference type="InterPro" id="IPR006702">
    <property type="entry name" value="CASP_dom"/>
</dbReference>
<keyword evidence="6 8" id="KW-1133">Transmembrane helix</keyword>
<evidence type="ECO:0000313" key="11">
    <source>
        <dbReference type="Proteomes" id="UP000030645"/>
    </source>
</evidence>
<dbReference type="PANTHER" id="PTHR33573:SF40">
    <property type="entry name" value="CASP-LIKE PROTEIN 4D2"/>
    <property type="match status" value="1"/>
</dbReference>
<dbReference type="AlphaFoldDB" id="W9SGV0"/>
<dbReference type="OrthoDB" id="685197at2759"/>
<dbReference type="PANTHER" id="PTHR33573">
    <property type="entry name" value="CASP-LIKE PROTEIN 4A4"/>
    <property type="match status" value="1"/>
</dbReference>
<evidence type="ECO:0000256" key="2">
    <source>
        <dbReference type="ARBA" id="ARBA00007651"/>
    </source>
</evidence>
<evidence type="ECO:0000256" key="8">
    <source>
        <dbReference type="RuleBase" id="RU361233"/>
    </source>
</evidence>
<comment type="subcellular location">
    <subcellularLocation>
        <location evidence="1 8">Cell membrane</location>
        <topology evidence="1 8">Multi-pass membrane protein</topology>
    </subcellularLocation>
</comment>
<evidence type="ECO:0000256" key="1">
    <source>
        <dbReference type="ARBA" id="ARBA00004651"/>
    </source>
</evidence>
<feature type="domain" description="Casparian strip membrane protein" evidence="9">
    <location>
        <begin position="9"/>
        <end position="145"/>
    </location>
</feature>
<accession>W9SGV0</accession>
<evidence type="ECO:0000313" key="10">
    <source>
        <dbReference type="EMBL" id="EXC06045.1"/>
    </source>
</evidence>
<evidence type="ECO:0000256" key="5">
    <source>
        <dbReference type="ARBA" id="ARBA00022692"/>
    </source>
</evidence>
<dbReference type="EMBL" id="KE345550">
    <property type="protein sequence ID" value="EXC06045.1"/>
    <property type="molecule type" value="Genomic_DNA"/>
</dbReference>
<reference evidence="11" key="1">
    <citation type="submission" date="2013-01" db="EMBL/GenBank/DDBJ databases">
        <title>Draft Genome Sequence of a Mulberry Tree, Morus notabilis C.K. Schneid.</title>
        <authorList>
            <person name="He N."/>
            <person name="Zhao S."/>
        </authorList>
    </citation>
    <scope>NUCLEOTIDE SEQUENCE</scope>
</reference>
<evidence type="ECO:0000256" key="4">
    <source>
        <dbReference type="ARBA" id="ARBA00022475"/>
    </source>
</evidence>
<keyword evidence="4 8" id="KW-1003">Cell membrane</keyword>
<dbReference type="Pfam" id="PF04535">
    <property type="entry name" value="CASP_dom"/>
    <property type="match status" value="1"/>
</dbReference>
<evidence type="ECO:0000259" key="9">
    <source>
        <dbReference type="Pfam" id="PF04535"/>
    </source>
</evidence>
<name>W9SGV0_9ROSA</name>
<feature type="transmembrane region" description="Helical" evidence="8">
    <location>
        <begin position="54"/>
        <end position="78"/>
    </location>
</feature>
<feature type="transmembrane region" description="Helical" evidence="8">
    <location>
        <begin position="140"/>
        <end position="161"/>
    </location>
</feature>
<keyword evidence="7 8" id="KW-0472">Membrane</keyword>
<dbReference type="KEGG" id="mnt:21393269"/>
<sequence>MAKLAASCIVNLVLRVFVFVLLLISLILICTNTTTAKGTDVFAEQDFRFQDVIAYRYMLSSIVIGTAFVLLQLAFTIYNVIAKSEGNLLFDFYGDKIMSYVLATGAASGFGVTNDMQMLFNKLNIFLGDDFYAKSYASASLLLLATVCTAVLSVFSSYALIPKTV</sequence>
<keyword evidence="11" id="KW-1185">Reference proteome</keyword>
<evidence type="ECO:0000256" key="3">
    <source>
        <dbReference type="ARBA" id="ARBA00011489"/>
    </source>
</evidence>
<feature type="transmembrane region" description="Helical" evidence="8">
    <location>
        <begin position="12"/>
        <end position="34"/>
    </location>
</feature>
<comment type="similarity">
    <text evidence="2 8">Belongs to the Casparian strip membrane proteins (CASP) family.</text>
</comment>
<organism evidence="10 11">
    <name type="scientific">Morus notabilis</name>
    <dbReference type="NCBI Taxonomy" id="981085"/>
    <lineage>
        <taxon>Eukaryota</taxon>
        <taxon>Viridiplantae</taxon>
        <taxon>Streptophyta</taxon>
        <taxon>Embryophyta</taxon>
        <taxon>Tracheophyta</taxon>
        <taxon>Spermatophyta</taxon>
        <taxon>Magnoliopsida</taxon>
        <taxon>eudicotyledons</taxon>
        <taxon>Gunneridae</taxon>
        <taxon>Pentapetalae</taxon>
        <taxon>rosids</taxon>
        <taxon>fabids</taxon>
        <taxon>Rosales</taxon>
        <taxon>Moraceae</taxon>
        <taxon>Moreae</taxon>
        <taxon>Morus</taxon>
    </lineage>
</organism>
<dbReference type="GO" id="GO:0005886">
    <property type="term" value="C:plasma membrane"/>
    <property type="evidence" value="ECO:0007669"/>
    <property type="project" value="UniProtKB-SubCell"/>
</dbReference>
<evidence type="ECO:0000256" key="6">
    <source>
        <dbReference type="ARBA" id="ARBA00022989"/>
    </source>
</evidence>
<comment type="subunit">
    <text evidence="3 8">Homodimer and heterodimers.</text>
</comment>
<keyword evidence="5 8" id="KW-0812">Transmembrane</keyword>
<dbReference type="Proteomes" id="UP000030645">
    <property type="component" value="Unassembled WGS sequence"/>
</dbReference>
<proteinExistence type="inferred from homology"/>